<dbReference type="InterPro" id="IPR023828">
    <property type="entry name" value="Peptidase_S8_Ser-AS"/>
</dbReference>
<evidence type="ECO:0000313" key="13">
    <source>
        <dbReference type="Proteomes" id="UP000707245"/>
    </source>
</evidence>
<dbReference type="PROSITE" id="PS00136">
    <property type="entry name" value="SUBTILASE_ASP"/>
    <property type="match status" value="1"/>
</dbReference>
<comment type="caution">
    <text evidence="12">The sequence shown here is derived from an EMBL/GenBank/DDBJ whole genome shotgun (WGS) entry which is preliminary data.</text>
</comment>
<dbReference type="InterPro" id="IPR045051">
    <property type="entry name" value="SBT"/>
</dbReference>
<sequence>MQPCNNKKVHFKKSSLAIFTAIYVGATGYAVAEPGFKKATNVDLYEPTFTSQDVANYQEQKQAIENNGLLRGNVGRLNQQYQNQTPEQVFQPQQGVTGKQTYIVQLDEEPVTSYQGDIQGYAATAVKELRSVMVRERANTQSHAVRNYQTFLKQRQNAVLSSARGQGANIVVKKQFTLANNAAVVEMTQQDALLLAKQSGVKRITPNRIFELRTDRGPQFIGADRIWQGDNDIGGIAAKGDGMVVGIIDTGINTDHPAFASDEQFSQMNPLGAGNFVGDCVEDATLCNDKLIGVRSYPEITSANRDSIFDRDDRRPENGEDYNGHGSHTASTAAGNTLLDTPLQAATGEKVSDGENLPFTFAQTSGVAPRAHIISYQVCWAGNGGDPYSGCPESAILSAFEDAIADGVDSINFSIGGAESFPWEDPMELAFLNARKAGINVAAAAGNSGPSYYTADHASPWVTTVGASTHDRVASFGDKTISNFQGDKAPNPDEITGKSFTGSITGAVVLAENYPDPDESDAFNAASCNVPFPAGTFTADQIVICERGDAPRVDKAKNVAAGGAGGFILQNIVSSANDLATDSYVIPGIQVTTSARYKLRNWVNANPVGEAIATISEAENNYDLDPVAGNQLAIFSSMGPSRTNNTLVPDLTAPGVGIYAANADEQPFTANPRASDWTFMSGTSMAAPHVTGAMTLLAQLHPDWTPAEIQSALMMTAHNVKIMTNSGLIDPYYNFMAGAGSINVADAAKSGLIMDVALEDYEAANPNNGGLVNWLNLPSMVEMDCELTCSWMRTVTATQDGSWNAEALAWTALGLTEEVGVSATVTPTQFDLKAGESQDLLITMSLPNAIEHKLDPTDPGAPWEMLQNIGAMFNGKVVLTEINGAAPDAHLPIVARNNLDELPLSEEIHMARNQASETILVNTDSYSEFTPSYYGLVKPTESTFEVEAVAPFVTPDRIEAGWNIQLINVPEGTKRLVAKVPETKQLTGLNDIQDERFQRAYAHLMIGADRNNSDGFMPSQEEIDNNVAAIKDALYEEMVCYSSSNAEANYCSIIDPAPGQYWIATANLGGIRGENYRATMHYAVIGEDTNTGNINITGPASHDGNGYYPLEINWDIPEAQAGDVYYGGFELGDMPGAEGSLGFTALDLYRDADAIALNVSQDTARSMDVVDVNVKLKANFESAQRAYDMSVTVPEGLRLAADTLQSNNPEIAELISIDGNKLTIKSNQEATRNIAREYKVTTNVTDTMCHTPLIDEYSTGGYIDLHEFGMQPNAEWYVGADKSYFDVPVDWLFMLDNAKFELYNQPNINEIRMHTVGALQLTPYYWIMSQHRGPGFLLEALAPFWRGSFEVDYLRHPDDPKGLTLATQYKSDRPDLGDLLFMEFDNVTDKKTGESFDYEVILRSGIDDHPGMHEMIFAYDNLGANVAEGAIFVEGGASEYSRNYGFKDGDLFEMLGYNNLDQLLHDDLVICFDYVGPEQSEVELSFKAAVKPEAKGTIQNITLDYQLGNSDAKAVTHSITVAGNLKISALDDMTVAENDRIDGIEVMVLDADQSPNELVITGEGVTAEVNGMSFNLIPDPYFFGETYVTVTVQDKADPTDKASTEFLLTVESDGEIAPVMVNDITDMSVMQGDMLENIAVSLSRETEEVFSLSVDASNATTMVDGMAFSLKPDADFFGEIPVTVTLTGENNTLTTEFMVTVTAVDLSIVELADMTVIENGKLEGINVALSRETAEQFSLSVAAENAAVTIDGMSFSIEPNTHFFGNIPVQVTLTSGEKSLMTEFTLSVISDGIELGCTDPAATNFDSEANTDDGSCTYPEVEEDDSGSFGYLMLLLLPLLGARRRK</sequence>
<feature type="domain" description="Peptidase S8/S53" evidence="10">
    <location>
        <begin position="240"/>
        <end position="724"/>
    </location>
</feature>
<dbReference type="InterPro" id="IPR034197">
    <property type="entry name" value="Peptidases_S8_3"/>
</dbReference>
<dbReference type="InterPro" id="IPR036852">
    <property type="entry name" value="Peptidase_S8/S53_dom_sf"/>
</dbReference>
<evidence type="ECO:0000313" key="12">
    <source>
        <dbReference type="EMBL" id="MBE0458940.1"/>
    </source>
</evidence>
<evidence type="ECO:0000256" key="3">
    <source>
        <dbReference type="ARBA" id="ARBA00022801"/>
    </source>
</evidence>
<dbReference type="InterPro" id="IPR020008">
    <property type="entry name" value="GlyGly_CTERM"/>
</dbReference>
<dbReference type="InterPro" id="IPR003137">
    <property type="entry name" value="PA_domain"/>
</dbReference>
<keyword evidence="5" id="KW-0325">Glycoprotein</keyword>
<feature type="active site" description="Charge relay system" evidence="6">
    <location>
        <position position="325"/>
    </location>
</feature>
<dbReference type="NCBIfam" id="TIGR03501">
    <property type="entry name" value="GlyGly_CTERM"/>
    <property type="match status" value="1"/>
</dbReference>
<feature type="active site" description="Charge relay system" evidence="6">
    <location>
        <position position="249"/>
    </location>
</feature>
<protein>
    <submittedName>
        <fullName evidence="12">S8 family serine peptidase</fullName>
    </submittedName>
</protein>
<dbReference type="SUPFAM" id="SSF52743">
    <property type="entry name" value="Subtilisin-like"/>
    <property type="match status" value="1"/>
</dbReference>
<dbReference type="Gene3D" id="3.50.30.30">
    <property type="match status" value="1"/>
</dbReference>
<dbReference type="Proteomes" id="UP000707245">
    <property type="component" value="Unassembled WGS sequence"/>
</dbReference>
<gene>
    <name evidence="12" type="ORF">EI167_16110</name>
</gene>
<dbReference type="InterPro" id="IPR023827">
    <property type="entry name" value="Peptidase_S8_Asp-AS"/>
</dbReference>
<feature type="chain" id="PRO_5047524689" evidence="9">
    <location>
        <begin position="33"/>
        <end position="1846"/>
    </location>
</feature>
<keyword evidence="1 6" id="KW-0645">Protease</keyword>
<dbReference type="Pfam" id="PF02225">
    <property type="entry name" value="PA"/>
    <property type="match status" value="1"/>
</dbReference>
<dbReference type="PANTHER" id="PTHR10795">
    <property type="entry name" value="PROPROTEIN CONVERTASE SUBTILISIN/KEXIN"/>
    <property type="match status" value="1"/>
</dbReference>
<reference evidence="12 13" key="1">
    <citation type="submission" date="2020-07" db="EMBL/GenBank/DDBJ databases">
        <title>Halophilic bacteria isolated from french cheeses.</title>
        <authorList>
            <person name="Kothe C.I."/>
            <person name="Farah-Kraiem B."/>
            <person name="Renault P."/>
            <person name="Dridi B."/>
        </authorList>
    </citation>
    <scope>NUCLEOTIDE SEQUENCE [LARGE SCALE GENOMIC DNA]</scope>
    <source>
        <strain evidence="12 13">FME14</strain>
    </source>
</reference>
<feature type="domain" description="PA" evidence="11">
    <location>
        <begin position="524"/>
        <end position="594"/>
    </location>
</feature>
<dbReference type="Pfam" id="PF00082">
    <property type="entry name" value="Peptidase_S8"/>
    <property type="match status" value="1"/>
</dbReference>
<evidence type="ECO:0000256" key="8">
    <source>
        <dbReference type="SAM" id="MobiDB-lite"/>
    </source>
</evidence>
<evidence type="ECO:0000259" key="11">
    <source>
        <dbReference type="Pfam" id="PF02225"/>
    </source>
</evidence>
<accession>A0ABR9FQ70</accession>
<name>A0ABR9FQ70_9GAMM</name>
<keyword evidence="3 6" id="KW-0378">Hydrolase</keyword>
<proteinExistence type="inferred from homology"/>
<dbReference type="Gene3D" id="3.40.50.200">
    <property type="entry name" value="Peptidase S8/S53 domain"/>
    <property type="match status" value="1"/>
</dbReference>
<dbReference type="PROSITE" id="PS51892">
    <property type="entry name" value="SUBTILASE"/>
    <property type="match status" value="1"/>
</dbReference>
<dbReference type="PRINTS" id="PR00723">
    <property type="entry name" value="SUBTILISIN"/>
</dbReference>
<feature type="compositionally biased region" description="Polar residues" evidence="8">
    <location>
        <begin position="326"/>
        <end position="336"/>
    </location>
</feature>
<dbReference type="CDD" id="cd02120">
    <property type="entry name" value="PA_subtilisin_like"/>
    <property type="match status" value="1"/>
</dbReference>
<feature type="signal peptide" evidence="9">
    <location>
        <begin position="1"/>
        <end position="32"/>
    </location>
</feature>
<feature type="compositionally biased region" description="Basic and acidic residues" evidence="8">
    <location>
        <begin position="307"/>
        <end position="318"/>
    </location>
</feature>
<dbReference type="InterPro" id="IPR015500">
    <property type="entry name" value="Peptidase_S8_subtilisin-rel"/>
</dbReference>
<keyword evidence="4 6" id="KW-0720">Serine protease</keyword>
<evidence type="ECO:0000259" key="10">
    <source>
        <dbReference type="Pfam" id="PF00082"/>
    </source>
</evidence>
<evidence type="ECO:0000256" key="5">
    <source>
        <dbReference type="ARBA" id="ARBA00023180"/>
    </source>
</evidence>
<evidence type="ECO:0000256" key="2">
    <source>
        <dbReference type="ARBA" id="ARBA00022729"/>
    </source>
</evidence>
<evidence type="ECO:0000256" key="4">
    <source>
        <dbReference type="ARBA" id="ARBA00022825"/>
    </source>
</evidence>
<dbReference type="PROSITE" id="PS00138">
    <property type="entry name" value="SUBTILASE_SER"/>
    <property type="match status" value="1"/>
</dbReference>
<keyword evidence="2 9" id="KW-0732">Signal</keyword>
<evidence type="ECO:0000256" key="1">
    <source>
        <dbReference type="ARBA" id="ARBA00022670"/>
    </source>
</evidence>
<dbReference type="CDD" id="cd04852">
    <property type="entry name" value="Peptidases_S8_3"/>
    <property type="match status" value="1"/>
</dbReference>
<evidence type="ECO:0000256" key="7">
    <source>
        <dbReference type="RuleBase" id="RU003355"/>
    </source>
</evidence>
<dbReference type="InterPro" id="IPR000209">
    <property type="entry name" value="Peptidase_S8/S53_dom"/>
</dbReference>
<evidence type="ECO:0000256" key="6">
    <source>
        <dbReference type="PROSITE-ProRule" id="PRU01240"/>
    </source>
</evidence>
<comment type="similarity">
    <text evidence="6 7">Belongs to the peptidase S8 family.</text>
</comment>
<organism evidence="12 13">
    <name type="scientific">Pseudoalteromonas prydzensis</name>
    <dbReference type="NCBI Taxonomy" id="182141"/>
    <lineage>
        <taxon>Bacteria</taxon>
        <taxon>Pseudomonadati</taxon>
        <taxon>Pseudomonadota</taxon>
        <taxon>Gammaproteobacteria</taxon>
        <taxon>Alteromonadales</taxon>
        <taxon>Pseudoalteromonadaceae</taxon>
        <taxon>Pseudoalteromonas</taxon>
    </lineage>
</organism>
<feature type="region of interest" description="Disordered" evidence="8">
    <location>
        <begin position="305"/>
        <end position="336"/>
    </location>
</feature>
<dbReference type="EMBL" id="RRZA01000057">
    <property type="protein sequence ID" value="MBE0458940.1"/>
    <property type="molecule type" value="Genomic_DNA"/>
</dbReference>
<feature type="active site" description="Charge relay system" evidence="6">
    <location>
        <position position="684"/>
    </location>
</feature>
<evidence type="ECO:0000256" key="9">
    <source>
        <dbReference type="SAM" id="SignalP"/>
    </source>
</evidence>
<keyword evidence="13" id="KW-1185">Reference proteome</keyword>